<reference evidence="3 4" key="1">
    <citation type="submission" date="2016-04" db="EMBL/GenBank/DDBJ databases">
        <title>Evolutionary innovation and constraint leading to complex multicellularity in the Ascomycota.</title>
        <authorList>
            <person name="Cisse O."/>
            <person name="Nguyen A."/>
            <person name="Hewitt D.A."/>
            <person name="Jedd G."/>
            <person name="Stajich J.E."/>
        </authorList>
    </citation>
    <scope>NUCLEOTIDE SEQUENCE [LARGE SCALE GENOMIC DNA]</scope>
    <source>
        <strain evidence="3 4">DAH-3</strain>
    </source>
</reference>
<dbReference type="InterPro" id="IPR050357">
    <property type="entry name" value="Arrestin_domain-protein"/>
</dbReference>
<dbReference type="AlphaFoldDB" id="A0A1U7LTQ1"/>
<evidence type="ECO:0000259" key="2">
    <source>
        <dbReference type="SMART" id="SM01017"/>
    </source>
</evidence>
<dbReference type="SUPFAM" id="SSF81296">
    <property type="entry name" value="E set domains"/>
    <property type="match status" value="1"/>
</dbReference>
<proteinExistence type="predicted"/>
<organism evidence="3 4">
    <name type="scientific">Neolecta irregularis (strain DAH-3)</name>
    <dbReference type="NCBI Taxonomy" id="1198029"/>
    <lineage>
        <taxon>Eukaryota</taxon>
        <taxon>Fungi</taxon>
        <taxon>Dikarya</taxon>
        <taxon>Ascomycota</taxon>
        <taxon>Taphrinomycotina</taxon>
        <taxon>Neolectales</taxon>
        <taxon>Neolectaceae</taxon>
        <taxon>Neolecta</taxon>
    </lineage>
</organism>
<dbReference type="OMA" id="FHILSCK"/>
<dbReference type="SMART" id="SM01017">
    <property type="entry name" value="Arrestin_C"/>
    <property type="match status" value="1"/>
</dbReference>
<gene>
    <name evidence="3" type="ORF">NEOLI_002106</name>
</gene>
<dbReference type="Pfam" id="PF02752">
    <property type="entry name" value="Arrestin_C"/>
    <property type="match status" value="1"/>
</dbReference>
<dbReference type="PANTHER" id="PTHR11188">
    <property type="entry name" value="ARRESTIN DOMAIN CONTAINING PROTEIN"/>
    <property type="match status" value="1"/>
</dbReference>
<feature type="region of interest" description="Disordered" evidence="1">
    <location>
        <begin position="429"/>
        <end position="478"/>
    </location>
</feature>
<comment type="caution">
    <text evidence="3">The sequence shown here is derived from an EMBL/GenBank/DDBJ whole genome shotgun (WGS) entry which is preliminary data.</text>
</comment>
<dbReference type="InterPro" id="IPR014752">
    <property type="entry name" value="Arrestin-like_C"/>
</dbReference>
<dbReference type="OrthoDB" id="2238745at2759"/>
<dbReference type="Gene3D" id="2.60.40.640">
    <property type="match status" value="1"/>
</dbReference>
<evidence type="ECO:0000256" key="1">
    <source>
        <dbReference type="SAM" id="MobiDB-lite"/>
    </source>
</evidence>
<dbReference type="InterPro" id="IPR014756">
    <property type="entry name" value="Ig_E-set"/>
</dbReference>
<keyword evidence="4" id="KW-1185">Reference proteome</keyword>
<dbReference type="GO" id="GO:0005829">
    <property type="term" value="C:cytosol"/>
    <property type="evidence" value="ECO:0007669"/>
    <property type="project" value="TreeGrafter"/>
</dbReference>
<evidence type="ECO:0000313" key="3">
    <source>
        <dbReference type="EMBL" id="OLL26055.1"/>
    </source>
</evidence>
<dbReference type="EMBL" id="LXFE01000247">
    <property type="protein sequence ID" value="OLL26055.1"/>
    <property type="molecule type" value="Genomic_DNA"/>
</dbReference>
<dbReference type="InterPro" id="IPR011021">
    <property type="entry name" value="Arrestin-like_N"/>
</dbReference>
<accession>A0A1U7LTQ1</accession>
<dbReference type="GO" id="GO:0031625">
    <property type="term" value="F:ubiquitin protein ligase binding"/>
    <property type="evidence" value="ECO:0007669"/>
    <property type="project" value="TreeGrafter"/>
</dbReference>
<protein>
    <submittedName>
        <fullName evidence="3">Putative arrestin-related trafficking adapter</fullName>
    </submittedName>
</protein>
<dbReference type="PANTHER" id="PTHR11188:SF174">
    <property type="entry name" value="ARRESTIN-RELATED TRAFFICKING ADAPTER 10-RELATED"/>
    <property type="match status" value="1"/>
</dbReference>
<feature type="domain" description="Arrestin C-terminal-like" evidence="2">
    <location>
        <begin position="227"/>
        <end position="385"/>
    </location>
</feature>
<feature type="compositionally biased region" description="Low complexity" evidence="1">
    <location>
        <begin position="435"/>
        <end position="445"/>
    </location>
</feature>
<evidence type="ECO:0000313" key="4">
    <source>
        <dbReference type="Proteomes" id="UP000186594"/>
    </source>
</evidence>
<dbReference type="Pfam" id="PF00339">
    <property type="entry name" value="Arrestin_N"/>
    <property type="match status" value="1"/>
</dbReference>
<dbReference type="GO" id="GO:0070086">
    <property type="term" value="P:ubiquitin-dependent endocytosis"/>
    <property type="evidence" value="ECO:0007669"/>
    <property type="project" value="TreeGrafter"/>
</dbReference>
<dbReference type="STRING" id="1198029.A0A1U7LTQ1"/>
<dbReference type="Proteomes" id="UP000186594">
    <property type="component" value="Unassembled WGS sequence"/>
</dbReference>
<dbReference type="InterPro" id="IPR011022">
    <property type="entry name" value="Arrestin_C-like"/>
</dbReference>
<sequence length="507" mass="56673">MSRIECSHPRPIRPLVSSRLLSRMSLPLHHSTTTASHNTTSVCIVLAEPVLFLAGMTAAEYCDRGPVMLRGRLIFTLRKAAKIRSVTLSFRGRSSTVWLEGVPPNKTAYSETLKLVSHLWTFFDARNPVPDSQQSPLLDPNASAHLRGFRLFPPGIYAYPFELPLPTALPETIECARGHVRYSLEAIVERPGAFRSNLTAHTDVLLIRNPIEGNLESSEPIAVSRNWDDQLYYDIAISGKAFPIGALIPIAIKLTPLAKVHVHKIKVVITEVIDYYCRNGTIHRAEPPVSLTLYEQSSPSSSSNLLHHIDSWNAGSTEFEWQVPLPACVDKSHPLHCDTTYRNIKVHHTIRIILRLSRTHELDSSKRRHFEISVDSPVHLLSCRCTPVNTDPPAYNKQHISAKDTVPPCPCQNSIPPCKLEYRPMHLLRQPSNAPPAFDADTTPPELTPPPGYDTIASDSQQLGSFEVERADDDGDLGRRHSYLRYRSERGGSLDMSRLYPSAHSLV</sequence>
<name>A0A1U7LTQ1_NEOID</name>
<dbReference type="GO" id="GO:0030674">
    <property type="term" value="F:protein-macromolecule adaptor activity"/>
    <property type="evidence" value="ECO:0007669"/>
    <property type="project" value="TreeGrafter"/>
</dbReference>